<dbReference type="InterPro" id="IPR011032">
    <property type="entry name" value="GroES-like_sf"/>
</dbReference>
<dbReference type="SUPFAM" id="SSF51735">
    <property type="entry name" value="NAD(P)-binding Rossmann-fold domains"/>
    <property type="match status" value="1"/>
</dbReference>
<comment type="caution">
    <text evidence="7">The sequence shown here is derived from an EMBL/GenBank/DDBJ whole genome shotgun (WGS) entry which is preliminary data.</text>
</comment>
<dbReference type="Proteomes" id="UP000442533">
    <property type="component" value="Unassembled WGS sequence"/>
</dbReference>
<dbReference type="CDD" id="cd05283">
    <property type="entry name" value="CAD1"/>
    <property type="match status" value="1"/>
</dbReference>
<dbReference type="PANTHER" id="PTHR42683">
    <property type="entry name" value="ALDEHYDE REDUCTASE"/>
    <property type="match status" value="1"/>
</dbReference>
<evidence type="ECO:0000256" key="3">
    <source>
        <dbReference type="ARBA" id="ARBA00022833"/>
    </source>
</evidence>
<proteinExistence type="inferred from homology"/>
<protein>
    <submittedName>
        <fullName evidence="7">Zinc-binding dehydrogenase</fullName>
    </submittedName>
</protein>
<dbReference type="Pfam" id="PF08240">
    <property type="entry name" value="ADH_N"/>
    <property type="match status" value="1"/>
</dbReference>
<keyword evidence="3 5" id="KW-0862">Zinc</keyword>
<dbReference type="InterPro" id="IPR002328">
    <property type="entry name" value="ADH_Zn_CS"/>
</dbReference>
<keyword evidence="2 5" id="KW-0479">Metal-binding</keyword>
<evidence type="ECO:0000259" key="6">
    <source>
        <dbReference type="SMART" id="SM00829"/>
    </source>
</evidence>
<dbReference type="RefSeq" id="WP_155063157.1">
    <property type="nucleotide sequence ID" value="NZ_WMIF01000003.1"/>
</dbReference>
<evidence type="ECO:0000313" key="7">
    <source>
        <dbReference type="EMBL" id="MTH33587.1"/>
    </source>
</evidence>
<keyword evidence="8" id="KW-1185">Reference proteome</keyword>
<dbReference type="OrthoDB" id="5295340at2"/>
<evidence type="ECO:0000256" key="4">
    <source>
        <dbReference type="ARBA" id="ARBA00023002"/>
    </source>
</evidence>
<dbReference type="Gene3D" id="3.40.50.720">
    <property type="entry name" value="NAD(P)-binding Rossmann-like Domain"/>
    <property type="match status" value="1"/>
</dbReference>
<evidence type="ECO:0000313" key="8">
    <source>
        <dbReference type="Proteomes" id="UP000442533"/>
    </source>
</evidence>
<dbReference type="EMBL" id="WMIF01000003">
    <property type="protein sequence ID" value="MTH33587.1"/>
    <property type="molecule type" value="Genomic_DNA"/>
</dbReference>
<dbReference type="InterPro" id="IPR013149">
    <property type="entry name" value="ADH-like_C"/>
</dbReference>
<comment type="cofactor">
    <cofactor evidence="1 5">
        <name>Zn(2+)</name>
        <dbReference type="ChEBI" id="CHEBI:29105"/>
    </cofactor>
</comment>
<dbReference type="PROSITE" id="PS00059">
    <property type="entry name" value="ADH_ZINC"/>
    <property type="match status" value="1"/>
</dbReference>
<dbReference type="Gene3D" id="3.90.180.10">
    <property type="entry name" value="Medium-chain alcohol dehydrogenases, catalytic domain"/>
    <property type="match status" value="1"/>
</dbReference>
<dbReference type="InterPro" id="IPR036291">
    <property type="entry name" value="NAD(P)-bd_dom_sf"/>
</dbReference>
<dbReference type="InterPro" id="IPR029752">
    <property type="entry name" value="D-isomer_DH_CS1"/>
</dbReference>
<name>A0A844H511_9RHOB</name>
<dbReference type="FunFam" id="3.40.50.720:FF:000022">
    <property type="entry name" value="Cinnamyl alcohol dehydrogenase"/>
    <property type="match status" value="1"/>
</dbReference>
<dbReference type="AlphaFoldDB" id="A0A844H511"/>
<accession>A0A844H511</accession>
<sequence length="349" mass="37127">MTILAYGASAANQPVSRMDITRRAVGPHDVQIEILYCGICHSDLHQVRSEWAGTLYPCVPGHEIVGRVAAIGAHVDAHQPGDLVGVGCIVDSCQHCAECDDGLENYCNGMVGTYNGPTADAPGHTLGGYSQAIVVHERYVLKIIHPEEQLAAVAPLLCAGITTWSPLRHWGAGPGKKVGIVGIGGLGHMGVKLAHAMGAHVVAFTTSETKRADAKALGADEVVVSRNADEMAAHGQSFDFILNTVAAPHDLDAFLQLLKRDGTMTLVGAPATPHPSPNVFNLIMRRRSLAGSMIGGIPETQEMLDFCAAHGITADIEMIRADEIEPAYERMLKGDVKYRFVMDIATIGD</sequence>
<reference evidence="7 8" key="1">
    <citation type="submission" date="2019-11" db="EMBL/GenBank/DDBJ databases">
        <authorList>
            <person name="Dong K."/>
        </authorList>
    </citation>
    <scope>NUCLEOTIDE SEQUENCE [LARGE SCALE GENOMIC DNA]</scope>
    <source>
        <strain evidence="7 8">JCM 17370</strain>
    </source>
</reference>
<dbReference type="InterPro" id="IPR047109">
    <property type="entry name" value="CAD-like"/>
</dbReference>
<gene>
    <name evidence="7" type="ORF">GL279_03135</name>
</gene>
<dbReference type="SUPFAM" id="SSF50129">
    <property type="entry name" value="GroES-like"/>
    <property type="match status" value="1"/>
</dbReference>
<dbReference type="InterPro" id="IPR013154">
    <property type="entry name" value="ADH-like_N"/>
</dbReference>
<evidence type="ECO:0000256" key="1">
    <source>
        <dbReference type="ARBA" id="ARBA00001947"/>
    </source>
</evidence>
<organism evidence="7 8">
    <name type="scientific">Paracoccus limosus</name>
    <dbReference type="NCBI Taxonomy" id="913252"/>
    <lineage>
        <taxon>Bacteria</taxon>
        <taxon>Pseudomonadati</taxon>
        <taxon>Pseudomonadota</taxon>
        <taxon>Alphaproteobacteria</taxon>
        <taxon>Rhodobacterales</taxon>
        <taxon>Paracoccaceae</taxon>
        <taxon>Paracoccus</taxon>
    </lineage>
</organism>
<comment type="similarity">
    <text evidence="5">Belongs to the zinc-containing alcohol dehydrogenase family.</text>
</comment>
<evidence type="ECO:0000256" key="2">
    <source>
        <dbReference type="ARBA" id="ARBA00022723"/>
    </source>
</evidence>
<feature type="domain" description="Enoyl reductase (ER)" evidence="6">
    <location>
        <begin position="10"/>
        <end position="342"/>
    </location>
</feature>
<dbReference type="Pfam" id="PF00107">
    <property type="entry name" value="ADH_zinc_N"/>
    <property type="match status" value="1"/>
</dbReference>
<evidence type="ECO:0000256" key="5">
    <source>
        <dbReference type="RuleBase" id="RU361277"/>
    </source>
</evidence>
<dbReference type="GO" id="GO:0008106">
    <property type="term" value="F:alcohol dehydrogenase (NADP+) activity"/>
    <property type="evidence" value="ECO:0007669"/>
    <property type="project" value="UniProtKB-ARBA"/>
</dbReference>
<dbReference type="PROSITE" id="PS00065">
    <property type="entry name" value="D_2_HYDROXYACID_DH_1"/>
    <property type="match status" value="1"/>
</dbReference>
<dbReference type="InterPro" id="IPR020843">
    <property type="entry name" value="ER"/>
</dbReference>
<dbReference type="GO" id="GO:0008270">
    <property type="term" value="F:zinc ion binding"/>
    <property type="evidence" value="ECO:0007669"/>
    <property type="project" value="InterPro"/>
</dbReference>
<dbReference type="SMART" id="SM00829">
    <property type="entry name" value="PKS_ER"/>
    <property type="match status" value="1"/>
</dbReference>
<keyword evidence="4" id="KW-0560">Oxidoreductase</keyword>